<reference evidence="3 4" key="1">
    <citation type="submission" date="2016-10" db="EMBL/GenBank/DDBJ databases">
        <authorList>
            <person name="de Groot N.N."/>
        </authorList>
    </citation>
    <scope>NUCLEOTIDE SEQUENCE [LARGE SCALE GENOMIC DNA]</scope>
    <source>
        <strain evidence="3 4">CGMCC 1.7031</strain>
    </source>
</reference>
<keyword evidence="4" id="KW-1185">Reference proteome</keyword>
<dbReference type="CDD" id="cd17535">
    <property type="entry name" value="REC_NarL-like"/>
    <property type="match status" value="1"/>
</dbReference>
<dbReference type="RefSeq" id="WP_091141973.1">
    <property type="nucleotide sequence ID" value="NZ_FMVF01000007.1"/>
</dbReference>
<dbReference type="InterPro" id="IPR001789">
    <property type="entry name" value="Sig_transdc_resp-reg_receiver"/>
</dbReference>
<dbReference type="SMART" id="SM00448">
    <property type="entry name" value="REC"/>
    <property type="match status" value="1"/>
</dbReference>
<dbReference type="InterPro" id="IPR011006">
    <property type="entry name" value="CheY-like_superfamily"/>
</dbReference>
<protein>
    <submittedName>
        <fullName evidence="3">DNA-binding response regulator, NarL/FixJ family, contains REC and HTH domains</fullName>
    </submittedName>
</protein>
<evidence type="ECO:0000313" key="4">
    <source>
        <dbReference type="Proteomes" id="UP000199354"/>
    </source>
</evidence>
<dbReference type="AlphaFoldDB" id="A0A1G5H3L3"/>
<dbReference type="InterPro" id="IPR051015">
    <property type="entry name" value="EvgA-like"/>
</dbReference>
<keyword evidence="1" id="KW-0597">Phosphoprotein</keyword>
<dbReference type="PANTHER" id="PTHR45566:SF2">
    <property type="entry name" value="NARL SUBFAMILY"/>
    <property type="match status" value="1"/>
</dbReference>
<evidence type="ECO:0000313" key="3">
    <source>
        <dbReference type="EMBL" id="SCY58455.1"/>
    </source>
</evidence>
<dbReference type="InterPro" id="IPR058245">
    <property type="entry name" value="NreC/VraR/RcsB-like_REC"/>
</dbReference>
<dbReference type="GO" id="GO:0003677">
    <property type="term" value="F:DNA binding"/>
    <property type="evidence" value="ECO:0007669"/>
    <property type="project" value="UniProtKB-KW"/>
</dbReference>
<dbReference type="Gene3D" id="3.40.50.2300">
    <property type="match status" value="1"/>
</dbReference>
<dbReference type="SUPFAM" id="SSF52172">
    <property type="entry name" value="CheY-like"/>
    <property type="match status" value="1"/>
</dbReference>
<accession>A0A1G5H3L3</accession>
<dbReference type="Proteomes" id="UP000199354">
    <property type="component" value="Unassembled WGS sequence"/>
</dbReference>
<sequence length="218" mass="24698">MKTTIKVLIVDDHPAIIEGYKSIFLGSELPLEFDSAFNCEEAYQRIVAQHKKYDLILLDVALPAYEPQNLFSGEEVALMVKKEAPATKIIMLTSHADSFTLFNLIKKINPEGLLVKSDFKPQELLSAFDCVREGTTYYSITAKQSLKEIQAKEMYLDTCNRRIISLIAKGIKTKNLPVHLNLSISSIDKRKAQIKEIFEIEKGTDEDIIREAKKNGFI</sequence>
<dbReference type="STRING" id="490189.SAMN02927903_01754"/>
<dbReference type="EMBL" id="FMVF01000007">
    <property type="protein sequence ID" value="SCY58455.1"/>
    <property type="molecule type" value="Genomic_DNA"/>
</dbReference>
<feature type="domain" description="Response regulatory" evidence="2">
    <location>
        <begin position="6"/>
        <end position="132"/>
    </location>
</feature>
<evidence type="ECO:0000259" key="2">
    <source>
        <dbReference type="PROSITE" id="PS50110"/>
    </source>
</evidence>
<dbReference type="Pfam" id="PF00072">
    <property type="entry name" value="Response_reg"/>
    <property type="match status" value="1"/>
</dbReference>
<name>A0A1G5H3L3_9FLAO</name>
<gene>
    <name evidence="3" type="ORF">SAMN02927903_01754</name>
</gene>
<dbReference type="PANTHER" id="PTHR45566">
    <property type="entry name" value="HTH-TYPE TRANSCRIPTIONAL REGULATOR YHJB-RELATED"/>
    <property type="match status" value="1"/>
</dbReference>
<organism evidence="3 4">
    <name type="scientific">Flavobacterium caeni</name>
    <dbReference type="NCBI Taxonomy" id="490189"/>
    <lineage>
        <taxon>Bacteria</taxon>
        <taxon>Pseudomonadati</taxon>
        <taxon>Bacteroidota</taxon>
        <taxon>Flavobacteriia</taxon>
        <taxon>Flavobacteriales</taxon>
        <taxon>Flavobacteriaceae</taxon>
        <taxon>Flavobacterium</taxon>
    </lineage>
</organism>
<dbReference type="OrthoDB" id="651456at2"/>
<proteinExistence type="predicted"/>
<keyword evidence="3" id="KW-0238">DNA-binding</keyword>
<dbReference type="PROSITE" id="PS50110">
    <property type="entry name" value="RESPONSE_REGULATORY"/>
    <property type="match status" value="1"/>
</dbReference>
<feature type="modified residue" description="4-aspartylphosphate" evidence="1">
    <location>
        <position position="59"/>
    </location>
</feature>
<dbReference type="GO" id="GO:0000160">
    <property type="term" value="P:phosphorelay signal transduction system"/>
    <property type="evidence" value="ECO:0007669"/>
    <property type="project" value="InterPro"/>
</dbReference>
<evidence type="ECO:0000256" key="1">
    <source>
        <dbReference type="PROSITE-ProRule" id="PRU00169"/>
    </source>
</evidence>